<dbReference type="Pfam" id="PF06854">
    <property type="entry name" value="Phage_Gp15"/>
    <property type="match status" value="1"/>
</dbReference>
<dbReference type="RefSeq" id="WP_186488660.1">
    <property type="nucleotide sequence ID" value="NZ_JACOGI010000003.1"/>
</dbReference>
<dbReference type="EMBL" id="JACOGI010000003">
    <property type="protein sequence ID" value="MBC3517219.1"/>
    <property type="molecule type" value="Genomic_DNA"/>
</dbReference>
<evidence type="ECO:0000313" key="1">
    <source>
        <dbReference type="EMBL" id="MBC3517219.1"/>
    </source>
</evidence>
<protein>
    <submittedName>
        <fullName evidence="1">Bacteriophage Gp15 family protein</fullName>
    </submittedName>
</protein>
<dbReference type="Proteomes" id="UP000597668">
    <property type="component" value="Unassembled WGS sequence"/>
</dbReference>
<comment type="caution">
    <text evidence="1">The sequence shown here is derived from an EMBL/GenBank/DDBJ whole genome shotgun (WGS) entry which is preliminary data.</text>
</comment>
<dbReference type="AlphaFoldDB" id="A0A8J6LUV6"/>
<evidence type="ECO:0000313" key="2">
    <source>
        <dbReference type="Proteomes" id="UP000597668"/>
    </source>
</evidence>
<gene>
    <name evidence="1" type="ORF">H8K20_12545</name>
</gene>
<proteinExistence type="predicted"/>
<sequence>MNLLIDNAPDRVNGIPVYTDYRNMVQFELLMRDPDIDNLQKVQLAIDLLYKKPVPSFESAWDGLLWFYRGGVDEQRSSAASGAEKRVYDYEQDAGLIYAAFRQVYGISLQAEPLHWWEFLALLSALPDSCTMGKVMGYRAMDTSKLKGPEKRHYQKLQRLWAIKTPDIQNRLSAAQREADMRDKALKRYREAQIWIQQKSK</sequence>
<keyword evidence="2" id="KW-1185">Reference proteome</keyword>
<name>A0A8J6LUV6_9FIRM</name>
<organism evidence="1 2">
    <name type="scientific">Neobittarella massiliensis</name>
    <name type="common">ex Bilen et al. 2018</name>
    <dbReference type="NCBI Taxonomy" id="2041842"/>
    <lineage>
        <taxon>Bacteria</taxon>
        <taxon>Bacillati</taxon>
        <taxon>Bacillota</taxon>
        <taxon>Clostridia</taxon>
        <taxon>Eubacteriales</taxon>
        <taxon>Oscillospiraceae</taxon>
        <taxon>Neobittarella (ex Bilen et al. 2018)</taxon>
    </lineage>
</organism>
<reference evidence="1" key="1">
    <citation type="submission" date="2020-08" db="EMBL/GenBank/DDBJ databases">
        <authorList>
            <person name="Liu C."/>
            <person name="Sun Q."/>
        </authorList>
    </citation>
    <scope>NUCLEOTIDE SEQUENCE</scope>
    <source>
        <strain evidence="1">NSJ-65</strain>
    </source>
</reference>
<dbReference type="InterPro" id="IPR009660">
    <property type="entry name" value="Phage_A500_Gp15"/>
</dbReference>
<accession>A0A8J6LUV6</accession>